<dbReference type="Proteomes" id="UP000552709">
    <property type="component" value="Unassembled WGS sequence"/>
</dbReference>
<gene>
    <name evidence="1" type="ORF">HNQ08_002763</name>
</gene>
<accession>A0A7W8JUV8</accession>
<dbReference type="AlphaFoldDB" id="A0A7W8JUV8"/>
<organism evidence="1 2">
    <name type="scientific">Deinococcus humi</name>
    <dbReference type="NCBI Taxonomy" id="662880"/>
    <lineage>
        <taxon>Bacteria</taxon>
        <taxon>Thermotogati</taxon>
        <taxon>Deinococcota</taxon>
        <taxon>Deinococci</taxon>
        <taxon>Deinococcales</taxon>
        <taxon>Deinococcaceae</taxon>
        <taxon>Deinococcus</taxon>
    </lineage>
</organism>
<evidence type="ECO:0000313" key="2">
    <source>
        <dbReference type="Proteomes" id="UP000552709"/>
    </source>
</evidence>
<dbReference type="RefSeq" id="WP_184132947.1">
    <property type="nucleotide sequence ID" value="NZ_JACHFL010000006.1"/>
</dbReference>
<reference evidence="1 2" key="1">
    <citation type="submission" date="2020-08" db="EMBL/GenBank/DDBJ databases">
        <title>Genomic Encyclopedia of Type Strains, Phase IV (KMG-IV): sequencing the most valuable type-strain genomes for metagenomic binning, comparative biology and taxonomic classification.</title>
        <authorList>
            <person name="Goeker M."/>
        </authorList>
    </citation>
    <scope>NUCLEOTIDE SEQUENCE [LARGE SCALE GENOMIC DNA]</scope>
    <source>
        <strain evidence="1 2">DSM 27939</strain>
    </source>
</reference>
<dbReference type="EMBL" id="JACHFL010000006">
    <property type="protein sequence ID" value="MBB5363657.1"/>
    <property type="molecule type" value="Genomic_DNA"/>
</dbReference>
<proteinExistence type="predicted"/>
<name>A0A7W8JUV8_9DEIO</name>
<evidence type="ECO:0000313" key="1">
    <source>
        <dbReference type="EMBL" id="MBB5363657.1"/>
    </source>
</evidence>
<comment type="caution">
    <text evidence="1">The sequence shown here is derived from an EMBL/GenBank/DDBJ whole genome shotgun (WGS) entry which is preliminary data.</text>
</comment>
<protein>
    <submittedName>
        <fullName evidence="1">Uncharacterized protein</fullName>
    </submittedName>
</protein>
<keyword evidence="2" id="KW-1185">Reference proteome</keyword>
<sequence length="202" mass="23009">MLLSQEEISFFKDPESWQYGPTYDLVFQFDGEVKQEAVFSLMLKHFGAERWVLKSDSRSLLVVNKPEIVSQPLGFLYYSYSGAITEGAGDKTHHLVMYPRQFEKLCGGFPHFWGKPPLRKLESLELHRLYFLIIGLLDKSLGLRSACLCDETHGTYLKPGCLLLLTETAEFLGLTGDRDDQDFDDTWRSFAIEGAESLISPL</sequence>